<feature type="domain" description="Fcf2 pre-rRNA processing C-terminal" evidence="3">
    <location>
        <begin position="139"/>
        <end position="232"/>
    </location>
</feature>
<evidence type="ECO:0000259" key="3">
    <source>
        <dbReference type="Pfam" id="PF08698"/>
    </source>
</evidence>
<name>A0ABP1P3K9_XYLVO</name>
<protein>
    <recommendedName>
        <fullName evidence="3">Fcf2 pre-rRNA processing C-terminal domain-containing protein</fullName>
    </recommendedName>
</protein>
<dbReference type="PANTHER" id="PTHR21686:SF12">
    <property type="entry name" value="DEOXYNUCLEOTIDYLTRANSFERASE TERMINAL-INTERACTING PROTEIN 2"/>
    <property type="match status" value="1"/>
</dbReference>
<dbReference type="InterPro" id="IPR014810">
    <property type="entry name" value="Fcf2_C"/>
</dbReference>
<comment type="caution">
    <text evidence="4">The sequence shown here is derived from an EMBL/GenBank/DDBJ whole genome shotgun (WGS) entry which is preliminary data.</text>
</comment>
<gene>
    <name evidence="4" type="ORF">XYLVIOL_LOCUS8559</name>
</gene>
<keyword evidence="5" id="KW-1185">Reference proteome</keyword>
<organism evidence="4 5">
    <name type="scientific">Xylocopa violacea</name>
    <name type="common">Violet carpenter bee</name>
    <name type="synonym">Apis violacea</name>
    <dbReference type="NCBI Taxonomy" id="135666"/>
    <lineage>
        <taxon>Eukaryota</taxon>
        <taxon>Metazoa</taxon>
        <taxon>Ecdysozoa</taxon>
        <taxon>Arthropoda</taxon>
        <taxon>Hexapoda</taxon>
        <taxon>Insecta</taxon>
        <taxon>Pterygota</taxon>
        <taxon>Neoptera</taxon>
        <taxon>Endopterygota</taxon>
        <taxon>Hymenoptera</taxon>
        <taxon>Apocrita</taxon>
        <taxon>Aculeata</taxon>
        <taxon>Apoidea</taxon>
        <taxon>Anthophila</taxon>
        <taxon>Apidae</taxon>
        <taxon>Xylocopa</taxon>
        <taxon>Xylocopa</taxon>
    </lineage>
</organism>
<keyword evidence="2" id="KW-0539">Nucleus</keyword>
<reference evidence="4 5" key="1">
    <citation type="submission" date="2024-08" db="EMBL/GenBank/DDBJ databases">
        <authorList>
            <person name="Will J Nash"/>
            <person name="Angela Man"/>
            <person name="Seanna McTaggart"/>
            <person name="Kendall Baker"/>
            <person name="Tom Barker"/>
            <person name="Leah Catchpole"/>
            <person name="Alex Durrant"/>
            <person name="Karim Gharbi"/>
            <person name="Naomi Irish"/>
            <person name="Gemy Kaithakottil"/>
            <person name="Debby Ku"/>
            <person name="Aaliyah Providence"/>
            <person name="Felix Shaw"/>
            <person name="David Swarbreck"/>
            <person name="Chris Watkins"/>
            <person name="Ann M. McCartney"/>
            <person name="Giulio Formenti"/>
            <person name="Alice Mouton"/>
            <person name="Noel Vella"/>
            <person name="Bjorn M von Reumont"/>
            <person name="Adriana Vella"/>
            <person name="Wilfried Haerty"/>
        </authorList>
    </citation>
    <scope>NUCLEOTIDE SEQUENCE [LARGE SCALE GENOMIC DNA]</scope>
</reference>
<evidence type="ECO:0000256" key="2">
    <source>
        <dbReference type="ARBA" id="ARBA00023242"/>
    </source>
</evidence>
<dbReference type="EMBL" id="CAXAJV020001296">
    <property type="protein sequence ID" value="CAL7947870.1"/>
    <property type="molecule type" value="Genomic_DNA"/>
</dbReference>
<evidence type="ECO:0000313" key="5">
    <source>
        <dbReference type="Proteomes" id="UP001642520"/>
    </source>
</evidence>
<dbReference type="Proteomes" id="UP001642520">
    <property type="component" value="Unassembled WGS sequence"/>
</dbReference>
<dbReference type="Pfam" id="PF08698">
    <property type="entry name" value="Fcf2"/>
    <property type="match status" value="1"/>
</dbReference>
<proteinExistence type="predicted"/>
<dbReference type="InterPro" id="IPR039883">
    <property type="entry name" value="Fcf2/DNTTIP2"/>
</dbReference>
<dbReference type="PANTHER" id="PTHR21686">
    <property type="entry name" value="DEOXYNUCLEOTIDYLTRANSFERASE TERMINAL-INTERACTING PROTEIN 2"/>
    <property type="match status" value="1"/>
</dbReference>
<accession>A0ABP1P3K9</accession>
<evidence type="ECO:0000256" key="1">
    <source>
        <dbReference type="ARBA" id="ARBA00004604"/>
    </source>
</evidence>
<evidence type="ECO:0000313" key="4">
    <source>
        <dbReference type="EMBL" id="CAL7947870.1"/>
    </source>
</evidence>
<sequence length="259" mass="30640">MDIIIDTKGETDLLTKDRLVESDEDDLNFDENVDTAPSKFFDTEEDLIENETSTKKVRHNPTKDFDLEDFEQDMGWTSKKKKKKKMSLPDVSTLKEELTAVDKILEKSVIKPGFEQLQAIPPYKLSEKRLLEMRRKERSKTKGSDWFNMRAPELTPEVKHDLEVLQMRSVLDPKRFYKKNDLKTLPKFFQVGKVMDSPLDYYSGRLVKKERKKTIVDELMADAQFSKYNKRKYKEIIDEKKKLRYKAHKHAKRLKGKKK</sequence>
<comment type="subcellular location">
    <subcellularLocation>
        <location evidence="1">Nucleus</location>
        <location evidence="1">Nucleolus</location>
    </subcellularLocation>
</comment>